<accession>L1JAK0</accession>
<dbReference type="PaxDb" id="55529-EKX45556"/>
<keyword evidence="2" id="KW-0732">Signal</keyword>
<reference evidence="3 5" key="1">
    <citation type="journal article" date="2012" name="Nature">
        <title>Algal genomes reveal evolutionary mosaicism and the fate of nucleomorphs.</title>
        <authorList>
            <consortium name="DOE Joint Genome Institute"/>
            <person name="Curtis B.A."/>
            <person name="Tanifuji G."/>
            <person name="Burki F."/>
            <person name="Gruber A."/>
            <person name="Irimia M."/>
            <person name="Maruyama S."/>
            <person name="Arias M.C."/>
            <person name="Ball S.G."/>
            <person name="Gile G.H."/>
            <person name="Hirakawa Y."/>
            <person name="Hopkins J.F."/>
            <person name="Kuo A."/>
            <person name="Rensing S.A."/>
            <person name="Schmutz J."/>
            <person name="Symeonidi A."/>
            <person name="Elias M."/>
            <person name="Eveleigh R.J."/>
            <person name="Herman E.K."/>
            <person name="Klute M.J."/>
            <person name="Nakayama T."/>
            <person name="Obornik M."/>
            <person name="Reyes-Prieto A."/>
            <person name="Armbrust E.V."/>
            <person name="Aves S.J."/>
            <person name="Beiko R.G."/>
            <person name="Coutinho P."/>
            <person name="Dacks J.B."/>
            <person name="Durnford D.G."/>
            <person name="Fast N.M."/>
            <person name="Green B.R."/>
            <person name="Grisdale C.J."/>
            <person name="Hempel F."/>
            <person name="Henrissat B."/>
            <person name="Hoppner M.P."/>
            <person name="Ishida K."/>
            <person name="Kim E."/>
            <person name="Koreny L."/>
            <person name="Kroth P.G."/>
            <person name="Liu Y."/>
            <person name="Malik S.B."/>
            <person name="Maier U.G."/>
            <person name="McRose D."/>
            <person name="Mock T."/>
            <person name="Neilson J.A."/>
            <person name="Onodera N.T."/>
            <person name="Poole A.M."/>
            <person name="Pritham E.J."/>
            <person name="Richards T.A."/>
            <person name="Rocap G."/>
            <person name="Roy S.W."/>
            <person name="Sarai C."/>
            <person name="Schaack S."/>
            <person name="Shirato S."/>
            <person name="Slamovits C.H."/>
            <person name="Spencer D.F."/>
            <person name="Suzuki S."/>
            <person name="Worden A.Z."/>
            <person name="Zauner S."/>
            <person name="Barry K."/>
            <person name="Bell C."/>
            <person name="Bharti A.K."/>
            <person name="Crow J.A."/>
            <person name="Grimwood J."/>
            <person name="Kramer R."/>
            <person name="Lindquist E."/>
            <person name="Lucas S."/>
            <person name="Salamov A."/>
            <person name="McFadden G.I."/>
            <person name="Lane C.E."/>
            <person name="Keeling P.J."/>
            <person name="Gray M.W."/>
            <person name="Grigoriev I.V."/>
            <person name="Archibald J.M."/>
        </authorList>
    </citation>
    <scope>NUCLEOTIDE SEQUENCE</scope>
    <source>
        <strain evidence="3 5">CCMP2712</strain>
    </source>
</reference>
<evidence type="ECO:0000313" key="5">
    <source>
        <dbReference type="Proteomes" id="UP000011087"/>
    </source>
</evidence>
<dbReference type="Proteomes" id="UP000011087">
    <property type="component" value="Unassembled WGS sequence"/>
</dbReference>
<feature type="coiled-coil region" evidence="1">
    <location>
        <begin position="200"/>
        <end position="227"/>
    </location>
</feature>
<dbReference type="EnsemblProtists" id="EKX45556">
    <property type="protein sequence ID" value="EKX45556"/>
    <property type="gene ID" value="GUITHDRAFT_152630"/>
</dbReference>
<evidence type="ECO:0000256" key="1">
    <source>
        <dbReference type="SAM" id="Coils"/>
    </source>
</evidence>
<proteinExistence type="predicted"/>
<feature type="signal peptide" evidence="2">
    <location>
        <begin position="1"/>
        <end position="19"/>
    </location>
</feature>
<dbReference type="KEGG" id="gtt:GUITHDRAFT_152630"/>
<sequence>MAAGSLLLLLAASMHSSSSSSSSSASVLLSPLEVGRYAVRAERQSKDYDEKAERQIAFATDSDNSATSERELAAKEEKRARESAYLAADIKSRIDKILEAGRDQVNQATKLKAKAGRLQEEAAEILKKASLEKDDAGSLKEKYYKTMDTYGEAVKKIDSATQNAQAILDQMNAQSLVLAQIATEYGVATDHGKNPDASTAEALRSQLLQAQKDLAAITAKKAQANEDTATARKLADEYQPMIIQAEKDKRESDFHFQTFAQLTHQADVLQNRADALLKRADSTDGLIDVTQENLKKKREQFEHYKNRAQTEMAISLQAEDKEAELRKQAREARLRAAKLSDEARRLRALAQKGVNNVLASAKEPETQES</sequence>
<evidence type="ECO:0000313" key="3">
    <source>
        <dbReference type="EMBL" id="EKX45556.1"/>
    </source>
</evidence>
<feature type="chain" id="PRO_5008771102" evidence="2">
    <location>
        <begin position="20"/>
        <end position="369"/>
    </location>
</feature>
<dbReference type="EMBL" id="JH992998">
    <property type="protein sequence ID" value="EKX45556.1"/>
    <property type="molecule type" value="Genomic_DNA"/>
</dbReference>
<dbReference type="RefSeq" id="XP_005832536.1">
    <property type="nucleotide sequence ID" value="XM_005832479.1"/>
</dbReference>
<keyword evidence="5" id="KW-1185">Reference proteome</keyword>
<dbReference type="HOGENOM" id="CLU_751105_0_0_1"/>
<dbReference type="GeneID" id="17302275"/>
<name>L1JAK0_GUITC</name>
<reference evidence="4" key="3">
    <citation type="submission" date="2015-06" db="UniProtKB">
        <authorList>
            <consortium name="EnsemblProtists"/>
        </authorList>
    </citation>
    <scope>IDENTIFICATION</scope>
</reference>
<feature type="coiled-coil region" evidence="1">
    <location>
        <begin position="259"/>
        <end position="349"/>
    </location>
</feature>
<keyword evidence="1" id="KW-0175">Coiled coil</keyword>
<organism evidence="3">
    <name type="scientific">Guillardia theta (strain CCMP2712)</name>
    <name type="common">Cryptophyte</name>
    <dbReference type="NCBI Taxonomy" id="905079"/>
    <lineage>
        <taxon>Eukaryota</taxon>
        <taxon>Cryptophyceae</taxon>
        <taxon>Pyrenomonadales</taxon>
        <taxon>Geminigeraceae</taxon>
        <taxon>Guillardia</taxon>
    </lineage>
</organism>
<protein>
    <submittedName>
        <fullName evidence="3 4">Uncharacterized protein</fullName>
    </submittedName>
</protein>
<gene>
    <name evidence="3" type="ORF">GUITHDRAFT_152630</name>
</gene>
<dbReference type="OrthoDB" id="10517954at2759"/>
<evidence type="ECO:0000256" key="2">
    <source>
        <dbReference type="SAM" id="SignalP"/>
    </source>
</evidence>
<reference evidence="5" key="2">
    <citation type="submission" date="2012-11" db="EMBL/GenBank/DDBJ databases">
        <authorList>
            <person name="Kuo A."/>
            <person name="Curtis B.A."/>
            <person name="Tanifuji G."/>
            <person name="Burki F."/>
            <person name="Gruber A."/>
            <person name="Irimia M."/>
            <person name="Maruyama S."/>
            <person name="Arias M.C."/>
            <person name="Ball S.G."/>
            <person name="Gile G.H."/>
            <person name="Hirakawa Y."/>
            <person name="Hopkins J.F."/>
            <person name="Rensing S.A."/>
            <person name="Schmutz J."/>
            <person name="Symeonidi A."/>
            <person name="Elias M."/>
            <person name="Eveleigh R.J."/>
            <person name="Herman E.K."/>
            <person name="Klute M.J."/>
            <person name="Nakayama T."/>
            <person name="Obornik M."/>
            <person name="Reyes-Prieto A."/>
            <person name="Armbrust E.V."/>
            <person name="Aves S.J."/>
            <person name="Beiko R.G."/>
            <person name="Coutinho P."/>
            <person name="Dacks J.B."/>
            <person name="Durnford D.G."/>
            <person name="Fast N.M."/>
            <person name="Green B.R."/>
            <person name="Grisdale C."/>
            <person name="Hempe F."/>
            <person name="Henrissat B."/>
            <person name="Hoppner M.P."/>
            <person name="Ishida K.-I."/>
            <person name="Kim E."/>
            <person name="Koreny L."/>
            <person name="Kroth P.G."/>
            <person name="Liu Y."/>
            <person name="Malik S.-B."/>
            <person name="Maier U.G."/>
            <person name="McRose D."/>
            <person name="Mock T."/>
            <person name="Neilson J.A."/>
            <person name="Onodera N.T."/>
            <person name="Poole A.M."/>
            <person name="Pritham E.J."/>
            <person name="Richards T.A."/>
            <person name="Rocap G."/>
            <person name="Roy S.W."/>
            <person name="Sarai C."/>
            <person name="Schaack S."/>
            <person name="Shirato S."/>
            <person name="Slamovits C.H."/>
            <person name="Spencer D.F."/>
            <person name="Suzuki S."/>
            <person name="Worden A.Z."/>
            <person name="Zauner S."/>
            <person name="Barry K."/>
            <person name="Bell C."/>
            <person name="Bharti A.K."/>
            <person name="Crow J.A."/>
            <person name="Grimwood J."/>
            <person name="Kramer R."/>
            <person name="Lindquist E."/>
            <person name="Lucas S."/>
            <person name="Salamov A."/>
            <person name="McFadden G.I."/>
            <person name="Lane C.E."/>
            <person name="Keeling P.J."/>
            <person name="Gray M.W."/>
            <person name="Grigoriev I.V."/>
            <person name="Archibald J.M."/>
        </authorList>
    </citation>
    <scope>NUCLEOTIDE SEQUENCE</scope>
    <source>
        <strain evidence="5">CCMP2712</strain>
    </source>
</reference>
<dbReference type="AlphaFoldDB" id="L1JAK0"/>
<evidence type="ECO:0000313" key="4">
    <source>
        <dbReference type="EnsemblProtists" id="EKX45556"/>
    </source>
</evidence>